<accession>A0AAG5DHM1</accession>
<dbReference type="Proteomes" id="UP000075880">
    <property type="component" value="Unassembled WGS sequence"/>
</dbReference>
<organism evidence="1 2">
    <name type="scientific">Anopheles atroparvus</name>
    <name type="common">European mosquito</name>
    <dbReference type="NCBI Taxonomy" id="41427"/>
    <lineage>
        <taxon>Eukaryota</taxon>
        <taxon>Metazoa</taxon>
        <taxon>Ecdysozoa</taxon>
        <taxon>Arthropoda</taxon>
        <taxon>Hexapoda</taxon>
        <taxon>Insecta</taxon>
        <taxon>Pterygota</taxon>
        <taxon>Neoptera</taxon>
        <taxon>Endopterygota</taxon>
        <taxon>Diptera</taxon>
        <taxon>Nematocera</taxon>
        <taxon>Culicoidea</taxon>
        <taxon>Culicidae</taxon>
        <taxon>Anophelinae</taxon>
        <taxon>Anopheles</taxon>
    </lineage>
</organism>
<sequence>MDARDPSSTHNALNARLGRPDVSLVQSKVIDLNARIGSRLAYDALRSFGNLLLHDHHQMVLSTDRSVIRLSHFVESEYDPALLIQPDPAHSIVNLKRMAQTTDTLFALYSNKTVRVLKLNTATDGADSARHRHRKHDNQPNLMLSVCTNKSCTIQSIVHEEAKRYGNTNGASGGRADGGTVAPRTTELDKQDSVMVLRPRFHHGQRILFFGSCHPDSLLSEQNFNEQSV</sequence>
<evidence type="ECO:0000313" key="2">
    <source>
        <dbReference type="Proteomes" id="UP000075880"/>
    </source>
</evidence>
<keyword evidence="2" id="KW-1185">Reference proteome</keyword>
<name>A0AAG5DHM1_ANOAO</name>
<evidence type="ECO:0000313" key="1">
    <source>
        <dbReference type="EnsemblMetazoa" id="ENSAATROPP010641"/>
    </source>
</evidence>
<proteinExistence type="predicted"/>
<protein>
    <submittedName>
        <fullName evidence="1">Uncharacterized protein</fullName>
    </submittedName>
</protein>
<reference evidence="1" key="1">
    <citation type="submission" date="2024-04" db="UniProtKB">
        <authorList>
            <consortium name="EnsemblMetazoa"/>
        </authorList>
    </citation>
    <scope>IDENTIFICATION</scope>
    <source>
        <strain evidence="1">EBRO</strain>
    </source>
</reference>
<dbReference type="AlphaFoldDB" id="A0AAG5DHM1"/>
<dbReference type="EnsemblMetazoa" id="ENSAATROPT011752">
    <property type="protein sequence ID" value="ENSAATROPP010641"/>
    <property type="gene ID" value="ENSAATROPG009574"/>
</dbReference>